<dbReference type="EMBL" id="UNSH01000043">
    <property type="protein sequence ID" value="SZF02580.1"/>
    <property type="molecule type" value="Genomic_DNA"/>
</dbReference>
<dbReference type="VEuPathDB" id="FungiDB:BLGHR1_13362"/>
<gene>
    <name evidence="2" type="ORF">BLGHR1_13362</name>
</gene>
<dbReference type="Pfam" id="PF13094">
    <property type="entry name" value="CENP-Q"/>
    <property type="match status" value="1"/>
</dbReference>
<evidence type="ECO:0000256" key="1">
    <source>
        <dbReference type="SAM" id="MobiDB-lite"/>
    </source>
</evidence>
<evidence type="ECO:0000313" key="2">
    <source>
        <dbReference type="EMBL" id="SZF02580.1"/>
    </source>
</evidence>
<evidence type="ECO:0000313" key="3">
    <source>
        <dbReference type="Proteomes" id="UP000275772"/>
    </source>
</evidence>
<name>A0A383UTC1_BLUHO</name>
<accession>A0A383UTC1</accession>
<feature type="compositionally biased region" description="Basic residues" evidence="1">
    <location>
        <begin position="270"/>
        <end position="287"/>
    </location>
</feature>
<dbReference type="AlphaFoldDB" id="A0A383UTC1"/>
<reference evidence="2 3" key="1">
    <citation type="submission" date="2017-11" db="EMBL/GenBank/DDBJ databases">
        <authorList>
            <person name="Kracher B."/>
        </authorList>
    </citation>
    <scope>NUCLEOTIDE SEQUENCE [LARGE SCALE GENOMIC DNA]</scope>
    <source>
        <strain evidence="2 3">RACE1</strain>
    </source>
</reference>
<sequence>MTSEPLILKRRRSRPSEWWTVNQNDSHVIPETSNLKINTATVDKNKEFPIQASQSDFDASGNYEGISMRKKVPASKLETTSVKGPKKPSNRTINKGVKRKPITKAPKIETHKISRNVATYEEHGRSLIGSNGSSRRSNGKKDNLTIENNKNIDELQAVDNRSTEKQVPIGLKKRSKLQDKQTPSLDKPESRTGVIRLRNNKKSKLSSSSPSSVVEVTESHLKTSQDHVDSTRRLWRAEQDVTGTKRSNKESAKTSITRKDILTSRPPERSHRKSLVARTAIKGKLKSPLRTAEKEIEIIKPRKRSKYVDDETIGRKKRKKENNIQLQPESSDDNGEGKGKNYPRTSARRPAENVASNTPDRYLRKIKMHETQKGLSNSQKTSTLPSSKDSSHHHNSSKDDSDDNEPLPYQKLTAVTRYVSQHVIEKKWRALPSNYVEHISILLQDIEKDVIYRLGSKRRTEIGLVLQQISRRLINKLSNGALFPISHRKNQENFNFEKILDKNKLLENHLTPILHTNELLETELNKELAWLEIEEEKLGELETNAKTERLSRNEASRKLHAVLQKNLSKTSLDLEDQIGLEFQKIPGPSLSNFKLSGDDDLISLVKEIYGHVESLQRNAKQVSGISEVIVRNRATLQATLFEQLDQEEFDRIIMGI</sequence>
<feature type="compositionally biased region" description="Basic and acidic residues" evidence="1">
    <location>
        <begin position="389"/>
        <end position="399"/>
    </location>
</feature>
<feature type="compositionally biased region" description="Polar residues" evidence="1">
    <location>
        <begin position="373"/>
        <end position="385"/>
    </location>
</feature>
<organism evidence="2 3">
    <name type="scientific">Blumeria hordei</name>
    <name type="common">Barley powdery mildew</name>
    <name type="synonym">Blumeria graminis f. sp. hordei</name>
    <dbReference type="NCBI Taxonomy" id="2867405"/>
    <lineage>
        <taxon>Eukaryota</taxon>
        <taxon>Fungi</taxon>
        <taxon>Dikarya</taxon>
        <taxon>Ascomycota</taxon>
        <taxon>Pezizomycotina</taxon>
        <taxon>Leotiomycetes</taxon>
        <taxon>Erysiphales</taxon>
        <taxon>Erysiphaceae</taxon>
        <taxon>Blumeria</taxon>
    </lineage>
</organism>
<feature type="region of interest" description="Disordered" evidence="1">
    <location>
        <begin position="53"/>
        <end position="407"/>
    </location>
</feature>
<proteinExistence type="predicted"/>
<feature type="compositionally biased region" description="Low complexity" evidence="1">
    <location>
        <begin position="126"/>
        <end position="136"/>
    </location>
</feature>
<protein>
    <submittedName>
        <fullName evidence="2">Uncharacterized protein</fullName>
    </submittedName>
</protein>
<dbReference type="InterPro" id="IPR025212">
    <property type="entry name" value="CAD_CENP-Q"/>
</dbReference>
<feature type="compositionally biased region" description="Basic and acidic residues" evidence="1">
    <location>
        <begin position="291"/>
        <end position="314"/>
    </location>
</feature>
<feature type="compositionally biased region" description="Basic and acidic residues" evidence="1">
    <location>
        <begin position="217"/>
        <end position="239"/>
    </location>
</feature>
<dbReference type="Proteomes" id="UP000275772">
    <property type="component" value="Unassembled WGS sequence"/>
</dbReference>
<feature type="compositionally biased region" description="Basic and acidic residues" evidence="1">
    <location>
        <begin position="247"/>
        <end position="269"/>
    </location>
</feature>